<feature type="region of interest" description="Disordered" evidence="1">
    <location>
        <begin position="1"/>
        <end position="38"/>
    </location>
</feature>
<dbReference type="AlphaFoldDB" id="A0A7W9HHG1"/>
<protein>
    <submittedName>
        <fullName evidence="3">Galactan 5-O-arabinofuranosyltransferase</fullName>
        <ecNumber evidence="3">2.4.2.46</ecNumber>
    </submittedName>
</protein>
<feature type="transmembrane region" description="Helical" evidence="2">
    <location>
        <begin position="199"/>
        <end position="218"/>
    </location>
</feature>
<dbReference type="EMBL" id="JACHMO010000001">
    <property type="protein sequence ID" value="MBB5802402.1"/>
    <property type="molecule type" value="Genomic_DNA"/>
</dbReference>
<keyword evidence="3" id="KW-0808">Transferase</keyword>
<feature type="transmembrane region" description="Helical" evidence="2">
    <location>
        <begin position="247"/>
        <end position="264"/>
    </location>
</feature>
<feature type="transmembrane region" description="Helical" evidence="2">
    <location>
        <begin position="49"/>
        <end position="70"/>
    </location>
</feature>
<keyword evidence="3" id="KW-0328">Glycosyltransferase</keyword>
<dbReference type="EC" id="2.4.2.46" evidence="3"/>
<keyword evidence="2" id="KW-0472">Membrane</keyword>
<evidence type="ECO:0000313" key="4">
    <source>
        <dbReference type="Proteomes" id="UP000552097"/>
    </source>
</evidence>
<keyword evidence="4" id="KW-1185">Reference proteome</keyword>
<feature type="transmembrane region" description="Helical" evidence="2">
    <location>
        <begin position="299"/>
        <end position="316"/>
    </location>
</feature>
<dbReference type="GO" id="GO:0016757">
    <property type="term" value="F:glycosyltransferase activity"/>
    <property type="evidence" value="ECO:0007669"/>
    <property type="project" value="UniProtKB-KW"/>
</dbReference>
<organism evidence="3 4">
    <name type="scientific">Saccharothrix ecbatanensis</name>
    <dbReference type="NCBI Taxonomy" id="1105145"/>
    <lineage>
        <taxon>Bacteria</taxon>
        <taxon>Bacillati</taxon>
        <taxon>Actinomycetota</taxon>
        <taxon>Actinomycetes</taxon>
        <taxon>Pseudonocardiales</taxon>
        <taxon>Pseudonocardiaceae</taxon>
        <taxon>Saccharothrix</taxon>
    </lineage>
</organism>
<keyword evidence="2" id="KW-0812">Transmembrane</keyword>
<feature type="transmembrane region" description="Helical" evidence="2">
    <location>
        <begin position="416"/>
        <end position="433"/>
    </location>
</feature>
<evidence type="ECO:0000256" key="1">
    <source>
        <dbReference type="SAM" id="MobiDB-lite"/>
    </source>
</evidence>
<keyword evidence="2" id="KW-1133">Transmembrane helix</keyword>
<feature type="transmembrane region" description="Helical" evidence="2">
    <location>
        <begin position="453"/>
        <end position="469"/>
    </location>
</feature>
<sequence>MQLTPADPRTTTPDQDTPDQDQATSAPTGVDQATVPDLAPVRRGPRRRALLVAAEIVASVGAAGLMVLHAQGVDVDPLDRIGQVSGLAALQSRFALIAVIATVLVILAARVRWRAYAPVVERIAAATAAGLFSGLVAGAVVVALAGTSYGLHATFGDSGALVAIAQYIEQHGTMEANYPPGFPHILAWTSQLTGQPPEYALKALHIGITALFGPIAYLTWRRLLSPLWALGLGIVPTLPLIDPYKPYTNLMLVVLIPVLLLLLRRLRGITTRTTRQIVLSGIAFGATLGVVFLIYSGWFVWSAPGFIVAALVLCPWRTGWRKALLLVAVTSVVFAVVSARHLYGLLLASSSIKDTYFYWDTWIEPAYIAMWRGDLPGMNPGPWPPPGELGGVGLFTLLAVLGLGFAIAVARQRSAVIMLVSVFVGAWMLRFHFGSKMYAEQAVQLYPRSTAELLYCLLLLTGFAVYYETRRRMAAGPPRTGSRIAGSRSAAIGAFTALFVVLASAGSAIGDRYMPRTDNSPGLLAMNAQMTKQLDGTCSRYAIKFGRGCYAEGDQAYFHLLRELQQAGPKVGELHRG</sequence>
<gene>
    <name evidence="3" type="ORF">F4560_002170</name>
</gene>
<dbReference type="RefSeq" id="WP_184919079.1">
    <property type="nucleotide sequence ID" value="NZ_JACHMO010000001.1"/>
</dbReference>
<proteinExistence type="predicted"/>
<feature type="transmembrane region" description="Helical" evidence="2">
    <location>
        <begin position="123"/>
        <end position="145"/>
    </location>
</feature>
<comment type="caution">
    <text evidence="3">The sequence shown here is derived from an EMBL/GenBank/DDBJ whole genome shotgun (WGS) entry which is preliminary data.</text>
</comment>
<dbReference type="Proteomes" id="UP000552097">
    <property type="component" value="Unassembled WGS sequence"/>
</dbReference>
<feature type="transmembrane region" description="Helical" evidence="2">
    <location>
        <begin position="223"/>
        <end position="241"/>
    </location>
</feature>
<reference evidence="3 4" key="1">
    <citation type="submission" date="2020-08" db="EMBL/GenBank/DDBJ databases">
        <title>Sequencing the genomes of 1000 actinobacteria strains.</title>
        <authorList>
            <person name="Klenk H.-P."/>
        </authorList>
    </citation>
    <scope>NUCLEOTIDE SEQUENCE [LARGE SCALE GENOMIC DNA]</scope>
    <source>
        <strain evidence="3 4">DSM 45486</strain>
    </source>
</reference>
<feature type="transmembrane region" description="Helical" evidence="2">
    <location>
        <begin position="490"/>
        <end position="510"/>
    </location>
</feature>
<feature type="transmembrane region" description="Helical" evidence="2">
    <location>
        <begin position="323"/>
        <end position="343"/>
    </location>
</feature>
<name>A0A7W9HHG1_9PSEU</name>
<feature type="transmembrane region" description="Helical" evidence="2">
    <location>
        <begin position="276"/>
        <end position="293"/>
    </location>
</feature>
<feature type="transmembrane region" description="Helical" evidence="2">
    <location>
        <begin position="90"/>
        <end position="111"/>
    </location>
</feature>
<accession>A0A7W9HHG1</accession>
<evidence type="ECO:0000256" key="2">
    <source>
        <dbReference type="SAM" id="Phobius"/>
    </source>
</evidence>
<feature type="compositionally biased region" description="Low complexity" evidence="1">
    <location>
        <begin position="1"/>
        <end position="24"/>
    </location>
</feature>
<feature type="transmembrane region" description="Helical" evidence="2">
    <location>
        <begin position="389"/>
        <end position="409"/>
    </location>
</feature>
<evidence type="ECO:0000313" key="3">
    <source>
        <dbReference type="EMBL" id="MBB5802402.1"/>
    </source>
</evidence>